<dbReference type="Pfam" id="PF07686">
    <property type="entry name" value="V-set"/>
    <property type="match status" value="1"/>
</dbReference>
<comment type="caution">
    <text evidence="10">The sequence shown here is derived from an EMBL/GenBank/DDBJ whole genome shotgun (WGS) entry which is preliminary data.</text>
</comment>
<sequence length="311" mass="35465">MSWKCWITQRIFVYMLLLKTSCTAEFEISVPREPQVAILGQHVVLGCSFPVGKFWDLDRTVITWQRGLEVIHSFYHGQDQLDRQSHHYANRTSLYHSQIERGNASLRLERTNLGDKGEYTCSVSTVLGNQKKTFQLKLAAFFPEPRQDFTVSPSAVELLLTSQGGYPQPSVQWLDDRGDDVINDTVTHLSEDTVGRYIVLSRLTLQKPVNKTFTFVLKNKDLDQEIRREITLGTGSDAMLIEVLDKKSWWNVALPFVSFGMVSLGVLVFILLLIKRDPEKSRTLTNCCDKGNYASHENKQEAHNRVSLLPS</sequence>
<evidence type="ECO:0000259" key="9">
    <source>
        <dbReference type="PROSITE" id="PS50835"/>
    </source>
</evidence>
<keyword evidence="3 7" id="KW-0472">Membrane</keyword>
<evidence type="ECO:0000256" key="3">
    <source>
        <dbReference type="ARBA" id="ARBA00023136"/>
    </source>
</evidence>
<dbReference type="Proteomes" id="UP001557470">
    <property type="component" value="Unassembled WGS sequence"/>
</dbReference>
<dbReference type="InterPro" id="IPR003599">
    <property type="entry name" value="Ig_sub"/>
</dbReference>
<keyword evidence="7" id="KW-0812">Transmembrane</keyword>
<evidence type="ECO:0000256" key="7">
    <source>
        <dbReference type="SAM" id="Phobius"/>
    </source>
</evidence>
<evidence type="ECO:0000256" key="6">
    <source>
        <dbReference type="ARBA" id="ARBA00023319"/>
    </source>
</evidence>
<dbReference type="SMART" id="SM00409">
    <property type="entry name" value="IG"/>
    <property type="match status" value="1"/>
</dbReference>
<feature type="transmembrane region" description="Helical" evidence="7">
    <location>
        <begin position="249"/>
        <end position="274"/>
    </location>
</feature>
<dbReference type="Pfam" id="PF22705">
    <property type="entry name" value="C2-set_3"/>
    <property type="match status" value="1"/>
</dbReference>
<feature type="signal peptide" evidence="8">
    <location>
        <begin position="1"/>
        <end position="24"/>
    </location>
</feature>
<gene>
    <name evidence="10" type="ORF">UPYG_G00223920</name>
</gene>
<dbReference type="FunFam" id="2.60.40.10:FF:000142">
    <property type="entry name" value="V-set domain-containing T-cell activation inhibitor 1"/>
    <property type="match status" value="1"/>
</dbReference>
<dbReference type="GO" id="GO:0016020">
    <property type="term" value="C:membrane"/>
    <property type="evidence" value="ECO:0007669"/>
    <property type="project" value="UniProtKB-SubCell"/>
</dbReference>
<evidence type="ECO:0000256" key="1">
    <source>
        <dbReference type="ARBA" id="ARBA00004370"/>
    </source>
</evidence>
<dbReference type="AlphaFoldDB" id="A0ABD0WC85"/>
<evidence type="ECO:0000256" key="2">
    <source>
        <dbReference type="ARBA" id="ARBA00022729"/>
    </source>
</evidence>
<keyword evidence="6" id="KW-0393">Immunoglobulin domain</keyword>
<feature type="domain" description="Ig-like" evidence="9">
    <location>
        <begin position="40"/>
        <end position="139"/>
    </location>
</feature>
<keyword evidence="11" id="KW-1185">Reference proteome</keyword>
<evidence type="ECO:0000256" key="4">
    <source>
        <dbReference type="ARBA" id="ARBA00023157"/>
    </source>
</evidence>
<dbReference type="InterPro" id="IPR007110">
    <property type="entry name" value="Ig-like_dom"/>
</dbReference>
<dbReference type="InterPro" id="IPR013106">
    <property type="entry name" value="Ig_V-set"/>
</dbReference>
<dbReference type="GO" id="GO:1903037">
    <property type="term" value="P:regulation of leukocyte cell-cell adhesion"/>
    <property type="evidence" value="ECO:0007669"/>
    <property type="project" value="UniProtKB-ARBA"/>
</dbReference>
<keyword evidence="4" id="KW-1015">Disulfide bond</keyword>
<dbReference type="GO" id="GO:0050863">
    <property type="term" value="P:regulation of T cell activation"/>
    <property type="evidence" value="ECO:0007669"/>
    <property type="project" value="UniProtKB-ARBA"/>
</dbReference>
<dbReference type="SUPFAM" id="SSF48726">
    <property type="entry name" value="Immunoglobulin"/>
    <property type="match status" value="2"/>
</dbReference>
<dbReference type="Gene3D" id="2.60.40.10">
    <property type="entry name" value="Immunoglobulins"/>
    <property type="match status" value="2"/>
</dbReference>
<feature type="chain" id="PRO_5044896964" description="Ig-like domain-containing protein" evidence="8">
    <location>
        <begin position="25"/>
        <end position="311"/>
    </location>
</feature>
<keyword evidence="5" id="KW-0325">Glycoprotein</keyword>
<accession>A0ABD0WC85</accession>
<evidence type="ECO:0000256" key="5">
    <source>
        <dbReference type="ARBA" id="ARBA00023180"/>
    </source>
</evidence>
<keyword evidence="7" id="KW-1133">Transmembrane helix</keyword>
<organism evidence="10 11">
    <name type="scientific">Umbra pygmaea</name>
    <name type="common">Eastern mudminnow</name>
    <dbReference type="NCBI Taxonomy" id="75934"/>
    <lineage>
        <taxon>Eukaryota</taxon>
        <taxon>Metazoa</taxon>
        <taxon>Chordata</taxon>
        <taxon>Craniata</taxon>
        <taxon>Vertebrata</taxon>
        <taxon>Euteleostomi</taxon>
        <taxon>Actinopterygii</taxon>
        <taxon>Neopterygii</taxon>
        <taxon>Teleostei</taxon>
        <taxon>Protacanthopterygii</taxon>
        <taxon>Esociformes</taxon>
        <taxon>Umbridae</taxon>
        <taxon>Umbra</taxon>
    </lineage>
</organism>
<dbReference type="PANTHER" id="PTHR24100">
    <property type="entry name" value="BUTYROPHILIN"/>
    <property type="match status" value="1"/>
</dbReference>
<dbReference type="InterPro" id="IPR053896">
    <property type="entry name" value="BTN3A2-like_Ig-C"/>
</dbReference>
<dbReference type="InterPro" id="IPR036179">
    <property type="entry name" value="Ig-like_dom_sf"/>
</dbReference>
<dbReference type="PANTHER" id="PTHR24100:SF145">
    <property type="entry name" value="CD276 ANTIGEN"/>
    <property type="match status" value="1"/>
</dbReference>
<protein>
    <recommendedName>
        <fullName evidence="9">Ig-like domain-containing protein</fullName>
    </recommendedName>
</protein>
<name>A0ABD0WC85_UMBPY</name>
<reference evidence="10 11" key="1">
    <citation type="submission" date="2024-06" db="EMBL/GenBank/DDBJ databases">
        <authorList>
            <person name="Pan Q."/>
            <person name="Wen M."/>
            <person name="Jouanno E."/>
            <person name="Zahm M."/>
            <person name="Klopp C."/>
            <person name="Cabau C."/>
            <person name="Louis A."/>
            <person name="Berthelot C."/>
            <person name="Parey E."/>
            <person name="Roest Crollius H."/>
            <person name="Montfort J."/>
            <person name="Robinson-Rechavi M."/>
            <person name="Bouchez O."/>
            <person name="Lampietro C."/>
            <person name="Lopez Roques C."/>
            <person name="Donnadieu C."/>
            <person name="Postlethwait J."/>
            <person name="Bobe J."/>
            <person name="Verreycken H."/>
            <person name="Guiguen Y."/>
        </authorList>
    </citation>
    <scope>NUCLEOTIDE SEQUENCE [LARGE SCALE GENOMIC DNA]</scope>
    <source>
        <strain evidence="10">Up_M1</strain>
        <tissue evidence="10">Testis</tissue>
    </source>
</reference>
<dbReference type="EMBL" id="JAGEUA010000007">
    <property type="protein sequence ID" value="KAL0969210.1"/>
    <property type="molecule type" value="Genomic_DNA"/>
</dbReference>
<evidence type="ECO:0000256" key="8">
    <source>
        <dbReference type="SAM" id="SignalP"/>
    </source>
</evidence>
<dbReference type="PROSITE" id="PS50835">
    <property type="entry name" value="IG_LIKE"/>
    <property type="match status" value="1"/>
</dbReference>
<keyword evidence="2 8" id="KW-0732">Signal</keyword>
<evidence type="ECO:0000313" key="10">
    <source>
        <dbReference type="EMBL" id="KAL0969210.1"/>
    </source>
</evidence>
<dbReference type="InterPro" id="IPR013783">
    <property type="entry name" value="Ig-like_fold"/>
</dbReference>
<comment type="subcellular location">
    <subcellularLocation>
        <location evidence="1">Membrane</location>
    </subcellularLocation>
</comment>
<dbReference type="InterPro" id="IPR050504">
    <property type="entry name" value="IgSF_BTN/MOG"/>
</dbReference>
<proteinExistence type="predicted"/>
<evidence type="ECO:0000313" key="11">
    <source>
        <dbReference type="Proteomes" id="UP001557470"/>
    </source>
</evidence>